<comment type="caution">
    <text evidence="1">The sequence shown here is derived from an EMBL/GenBank/DDBJ whole genome shotgun (WGS) entry which is preliminary data.</text>
</comment>
<accession>A0ABQ7FYF2</accession>
<dbReference type="EMBL" id="MU070518">
    <property type="protein sequence ID" value="KAF5827369.1"/>
    <property type="molecule type" value="Genomic_DNA"/>
</dbReference>
<evidence type="ECO:0000313" key="2">
    <source>
        <dbReference type="Proteomes" id="UP000815325"/>
    </source>
</evidence>
<proteinExistence type="predicted"/>
<organism evidence="1 2">
    <name type="scientific">Dunaliella salina</name>
    <name type="common">Green alga</name>
    <name type="synonym">Protococcus salinus</name>
    <dbReference type="NCBI Taxonomy" id="3046"/>
    <lineage>
        <taxon>Eukaryota</taxon>
        <taxon>Viridiplantae</taxon>
        <taxon>Chlorophyta</taxon>
        <taxon>core chlorophytes</taxon>
        <taxon>Chlorophyceae</taxon>
        <taxon>CS clade</taxon>
        <taxon>Chlamydomonadales</taxon>
        <taxon>Dunaliellaceae</taxon>
        <taxon>Dunaliella</taxon>
    </lineage>
</organism>
<reference evidence="1" key="1">
    <citation type="submission" date="2017-08" db="EMBL/GenBank/DDBJ databases">
        <authorList>
            <person name="Polle J.E."/>
            <person name="Barry K."/>
            <person name="Cushman J."/>
            <person name="Schmutz J."/>
            <person name="Tran D."/>
            <person name="Hathwaick L.T."/>
            <person name="Yim W.C."/>
            <person name="Jenkins J."/>
            <person name="Mckie-Krisberg Z.M."/>
            <person name="Prochnik S."/>
            <person name="Lindquist E."/>
            <person name="Dockter R.B."/>
            <person name="Adam C."/>
            <person name="Molina H."/>
            <person name="Bunkerborg J."/>
            <person name="Jin E."/>
            <person name="Buchheim M."/>
            <person name="Magnuson J."/>
        </authorList>
    </citation>
    <scope>NUCLEOTIDE SEQUENCE</scope>
    <source>
        <strain evidence="1">CCAP 19/18</strain>
    </source>
</reference>
<dbReference type="Proteomes" id="UP000815325">
    <property type="component" value="Unassembled WGS sequence"/>
</dbReference>
<evidence type="ECO:0008006" key="3">
    <source>
        <dbReference type="Google" id="ProtNLM"/>
    </source>
</evidence>
<protein>
    <recommendedName>
        <fullName evidence="3">Encoded protein</fullName>
    </recommendedName>
</protein>
<keyword evidence="2" id="KW-1185">Reference proteome</keyword>
<sequence>MTRRFPCRAGSNSDFASRLNNAGTVMSALTRKGSAGAEGVAGRKLEPYFCQLMQAVCRQSISCIEAMLRLRCCFGYAVFAH</sequence>
<name>A0ABQ7FYF2_DUNSA</name>
<evidence type="ECO:0000313" key="1">
    <source>
        <dbReference type="EMBL" id="KAF5827369.1"/>
    </source>
</evidence>
<gene>
    <name evidence="1" type="ORF">DUNSADRAFT_778</name>
</gene>